<dbReference type="CDD" id="cd11648">
    <property type="entry name" value="RsmI"/>
    <property type="match status" value="1"/>
</dbReference>
<dbReference type="InterPro" id="IPR000878">
    <property type="entry name" value="4pyrrol_Mease"/>
</dbReference>
<dbReference type="GO" id="GO:0032259">
    <property type="term" value="P:methylation"/>
    <property type="evidence" value="ECO:0007669"/>
    <property type="project" value="UniProtKB-KW"/>
</dbReference>
<keyword evidence="9" id="KW-1185">Reference proteome</keyword>
<comment type="similarity">
    <text evidence="6">Belongs to the methyltransferase superfamily. RsmI family.</text>
</comment>
<dbReference type="InterPro" id="IPR014776">
    <property type="entry name" value="4pyrrole_Mease_sub2"/>
</dbReference>
<comment type="function">
    <text evidence="6">Catalyzes the 2'-O-methylation of the ribose of cytidine 1402 (C1402) in 16S rRNA.</text>
</comment>
<dbReference type="HAMAP" id="MF_01877">
    <property type="entry name" value="16SrRNA_methyltr_I"/>
    <property type="match status" value="1"/>
</dbReference>
<dbReference type="NCBIfam" id="TIGR00096">
    <property type="entry name" value="16S rRNA (cytidine(1402)-2'-O)-methyltransferase"/>
    <property type="match status" value="1"/>
</dbReference>
<dbReference type="Gene3D" id="3.40.1010.10">
    <property type="entry name" value="Cobalt-precorrin-4 Transmethylase, Domain 1"/>
    <property type="match status" value="1"/>
</dbReference>
<keyword evidence="4 6" id="KW-0808">Transferase</keyword>
<proteinExistence type="inferred from homology"/>
<evidence type="ECO:0000256" key="5">
    <source>
        <dbReference type="ARBA" id="ARBA00022691"/>
    </source>
</evidence>
<comment type="subcellular location">
    <subcellularLocation>
        <location evidence="6">Cytoplasm</location>
    </subcellularLocation>
</comment>
<feature type="domain" description="Tetrapyrrole methylase" evidence="7">
    <location>
        <begin position="6"/>
        <end position="202"/>
    </location>
</feature>
<dbReference type="Gene3D" id="3.30.950.10">
    <property type="entry name" value="Methyltransferase, Cobalt-precorrin-4 Transmethylase, Domain 2"/>
    <property type="match status" value="1"/>
</dbReference>
<evidence type="ECO:0000313" key="9">
    <source>
        <dbReference type="Proteomes" id="UP001165460"/>
    </source>
</evidence>
<dbReference type="GO" id="GO:0008168">
    <property type="term" value="F:methyltransferase activity"/>
    <property type="evidence" value="ECO:0007669"/>
    <property type="project" value="UniProtKB-KW"/>
</dbReference>
<dbReference type="SUPFAM" id="SSF53790">
    <property type="entry name" value="Tetrapyrrole methylase"/>
    <property type="match status" value="1"/>
</dbReference>
<comment type="caution">
    <text evidence="8">The sequence shown here is derived from an EMBL/GenBank/DDBJ whole genome shotgun (WGS) entry which is preliminary data.</text>
</comment>
<dbReference type="EMBL" id="JALGBH010000001">
    <property type="protein sequence ID" value="MCJ0741206.1"/>
    <property type="molecule type" value="Genomic_DNA"/>
</dbReference>
<comment type="catalytic activity">
    <reaction evidence="6">
        <text>cytidine(1402) in 16S rRNA + S-adenosyl-L-methionine = 2'-O-methylcytidine(1402) in 16S rRNA + S-adenosyl-L-homocysteine + H(+)</text>
        <dbReference type="Rhea" id="RHEA:42924"/>
        <dbReference type="Rhea" id="RHEA-COMP:10285"/>
        <dbReference type="Rhea" id="RHEA-COMP:10286"/>
        <dbReference type="ChEBI" id="CHEBI:15378"/>
        <dbReference type="ChEBI" id="CHEBI:57856"/>
        <dbReference type="ChEBI" id="CHEBI:59789"/>
        <dbReference type="ChEBI" id="CHEBI:74495"/>
        <dbReference type="ChEBI" id="CHEBI:82748"/>
        <dbReference type="EC" id="2.1.1.198"/>
    </reaction>
</comment>
<keyword evidence="5 6" id="KW-0949">S-adenosyl-L-methionine</keyword>
<dbReference type="InterPro" id="IPR014777">
    <property type="entry name" value="4pyrrole_Mease_sub1"/>
</dbReference>
<evidence type="ECO:0000256" key="4">
    <source>
        <dbReference type="ARBA" id="ARBA00022679"/>
    </source>
</evidence>
<sequence>MKTTGKLYLVPTPIGNLEDMTFRAINVLKEVDLILAEDTRTSAPLLKHFGIDKKVYAHHQHNEHKASTEIIKFLEQGQQIALISDAGTPAISDPGFFLVREALKHDIEVCCLPGATAFVPALVNSGLPSDQFVFEGFLPVKKGRQTRLKKLAEEERTMIFYESPHRLLKTLAEFAEFFGAERQISVSRELSKLYEENVRGTVLDVKSHFENNILKGEFVICVTGAPETPKVKEKFYKEK</sequence>
<dbReference type="Proteomes" id="UP001165460">
    <property type="component" value="Unassembled WGS sequence"/>
</dbReference>
<keyword evidence="3 6" id="KW-0489">Methyltransferase</keyword>
<evidence type="ECO:0000259" key="7">
    <source>
        <dbReference type="Pfam" id="PF00590"/>
    </source>
</evidence>
<evidence type="ECO:0000256" key="3">
    <source>
        <dbReference type="ARBA" id="ARBA00022603"/>
    </source>
</evidence>
<dbReference type="Pfam" id="PF00590">
    <property type="entry name" value="TP_methylase"/>
    <property type="match status" value="1"/>
</dbReference>
<dbReference type="PIRSF" id="PIRSF005917">
    <property type="entry name" value="MTase_YraL"/>
    <property type="match status" value="1"/>
</dbReference>
<gene>
    <name evidence="6 8" type="primary">rsmI</name>
    <name evidence="8" type="ORF">MMF97_00705</name>
</gene>
<dbReference type="PANTHER" id="PTHR46111">
    <property type="entry name" value="RIBOSOMAL RNA SMALL SUBUNIT METHYLTRANSFERASE I"/>
    <property type="match status" value="1"/>
</dbReference>
<evidence type="ECO:0000256" key="1">
    <source>
        <dbReference type="ARBA" id="ARBA00022490"/>
    </source>
</evidence>
<protein>
    <recommendedName>
        <fullName evidence="6">Ribosomal RNA small subunit methyltransferase I</fullName>
        <ecNumber evidence="6">2.1.1.198</ecNumber>
    </recommendedName>
    <alternativeName>
        <fullName evidence="6">16S rRNA 2'-O-ribose C1402 methyltransferase</fullName>
    </alternativeName>
    <alternativeName>
        <fullName evidence="6">rRNA (cytidine-2'-O-)-methyltransferase RsmI</fullName>
    </alternativeName>
</protein>
<evidence type="ECO:0000256" key="2">
    <source>
        <dbReference type="ARBA" id="ARBA00022552"/>
    </source>
</evidence>
<dbReference type="InterPro" id="IPR008189">
    <property type="entry name" value="rRNA_ssu_MeTfrase_I"/>
</dbReference>
<evidence type="ECO:0000256" key="6">
    <source>
        <dbReference type="HAMAP-Rule" id="MF_01877"/>
    </source>
</evidence>
<accession>A0ABS9ZRJ0</accession>
<dbReference type="EC" id="2.1.1.198" evidence="6"/>
<evidence type="ECO:0000313" key="8">
    <source>
        <dbReference type="EMBL" id="MCJ0741206.1"/>
    </source>
</evidence>
<keyword evidence="2 6" id="KW-0698">rRNA processing</keyword>
<name>A0ABS9ZRJ0_9SPHI</name>
<dbReference type="PROSITE" id="PS01296">
    <property type="entry name" value="RSMI"/>
    <property type="match status" value="1"/>
</dbReference>
<keyword evidence="1 6" id="KW-0963">Cytoplasm</keyword>
<organism evidence="8 9">
    <name type="scientific">Pedobacter montanisoli</name>
    <dbReference type="NCBI Taxonomy" id="2923277"/>
    <lineage>
        <taxon>Bacteria</taxon>
        <taxon>Pseudomonadati</taxon>
        <taxon>Bacteroidota</taxon>
        <taxon>Sphingobacteriia</taxon>
        <taxon>Sphingobacteriales</taxon>
        <taxon>Sphingobacteriaceae</taxon>
        <taxon>Pedobacter</taxon>
    </lineage>
</organism>
<dbReference type="InterPro" id="IPR035996">
    <property type="entry name" value="4pyrrol_Methylase_sf"/>
</dbReference>
<dbReference type="InterPro" id="IPR018063">
    <property type="entry name" value="SAM_MeTrfase_RsmI_CS"/>
</dbReference>
<dbReference type="PANTHER" id="PTHR46111:SF1">
    <property type="entry name" value="RIBOSOMAL RNA SMALL SUBUNIT METHYLTRANSFERASE I"/>
    <property type="match status" value="1"/>
</dbReference>
<reference evidence="8" key="1">
    <citation type="submission" date="2022-03" db="EMBL/GenBank/DDBJ databases">
        <authorList>
            <person name="Woo C.Y."/>
        </authorList>
    </citation>
    <scope>NUCLEOTIDE SEQUENCE</scope>
    <source>
        <strain evidence="8">CYS-01</strain>
    </source>
</reference>
<dbReference type="RefSeq" id="WP_243357569.1">
    <property type="nucleotide sequence ID" value="NZ_JALGBH010000001.1"/>
</dbReference>